<dbReference type="InterPro" id="IPR036514">
    <property type="entry name" value="SGNH_hydro_sf"/>
</dbReference>
<dbReference type="InterPro" id="IPR029058">
    <property type="entry name" value="AB_hydrolase_fold"/>
</dbReference>
<evidence type="ECO:0000256" key="13">
    <source>
        <dbReference type="ARBA" id="ARBA00024531"/>
    </source>
</evidence>
<comment type="cofactor">
    <cofactor evidence="1">
        <name>Ca(2+)</name>
        <dbReference type="ChEBI" id="CHEBI:29108"/>
    </cofactor>
</comment>
<protein>
    <recommendedName>
        <fullName evidence="14">sn-1-specific diacylglycerol lipase</fullName>
        <ecNumber evidence="14">3.1.1.116</ecNumber>
    </recommendedName>
</protein>
<evidence type="ECO:0000313" key="16">
    <source>
        <dbReference type="EMBL" id="CAE7449324.1"/>
    </source>
</evidence>
<evidence type="ECO:0000259" key="15">
    <source>
        <dbReference type="Pfam" id="PF01764"/>
    </source>
</evidence>
<comment type="caution">
    <text evidence="16">The sequence shown here is derived from an EMBL/GenBank/DDBJ whole genome shotgun (WGS) entry which is preliminary data.</text>
</comment>
<dbReference type="SUPFAM" id="SSF53474">
    <property type="entry name" value="alpha/beta-Hydrolases"/>
    <property type="match status" value="1"/>
</dbReference>
<evidence type="ECO:0000256" key="2">
    <source>
        <dbReference type="ARBA" id="ARBA00004651"/>
    </source>
</evidence>
<keyword evidence="12" id="KW-0472">Membrane</keyword>
<evidence type="ECO:0000256" key="3">
    <source>
        <dbReference type="ARBA" id="ARBA00022475"/>
    </source>
</evidence>
<keyword evidence="17" id="KW-1185">Reference proteome</keyword>
<dbReference type="GO" id="GO:0005886">
    <property type="term" value="C:plasma membrane"/>
    <property type="evidence" value="ECO:0007669"/>
    <property type="project" value="UniProtKB-SubCell"/>
</dbReference>
<dbReference type="GO" id="GO:0016298">
    <property type="term" value="F:lipase activity"/>
    <property type="evidence" value="ECO:0007669"/>
    <property type="project" value="TreeGrafter"/>
</dbReference>
<dbReference type="SUPFAM" id="SSF52266">
    <property type="entry name" value="SGNH hydrolase"/>
    <property type="match status" value="1"/>
</dbReference>
<dbReference type="Pfam" id="PF01764">
    <property type="entry name" value="Lipase_3"/>
    <property type="match status" value="1"/>
</dbReference>
<dbReference type="EC" id="3.1.1.116" evidence="14"/>
<dbReference type="PANTHER" id="PTHR45792:SF8">
    <property type="entry name" value="DIACYLGLYCEROL LIPASE-ALPHA"/>
    <property type="match status" value="1"/>
</dbReference>
<name>A0A812RQ44_9DINO</name>
<keyword evidence="4" id="KW-0597">Phosphoprotein</keyword>
<keyword evidence="10" id="KW-1133">Transmembrane helix</keyword>
<evidence type="ECO:0000256" key="5">
    <source>
        <dbReference type="ARBA" id="ARBA00022692"/>
    </source>
</evidence>
<dbReference type="Gene3D" id="3.40.50.1820">
    <property type="entry name" value="alpha/beta hydrolase"/>
    <property type="match status" value="1"/>
</dbReference>
<dbReference type="PANTHER" id="PTHR45792">
    <property type="entry name" value="DIACYLGLYCEROL LIPASE HOMOLOG-RELATED"/>
    <property type="match status" value="1"/>
</dbReference>
<dbReference type="GO" id="GO:0046872">
    <property type="term" value="F:metal ion binding"/>
    <property type="evidence" value="ECO:0007669"/>
    <property type="project" value="UniProtKB-KW"/>
</dbReference>
<proteinExistence type="predicted"/>
<accession>A0A812RQ44</accession>
<evidence type="ECO:0000256" key="6">
    <source>
        <dbReference type="ARBA" id="ARBA00022723"/>
    </source>
</evidence>
<comment type="catalytic activity">
    <reaction evidence="13">
        <text>a 1,2-diacyl-sn-glycerol + H2O = a 2-acylglycerol + a fatty acid + H(+)</text>
        <dbReference type="Rhea" id="RHEA:33275"/>
        <dbReference type="ChEBI" id="CHEBI:15377"/>
        <dbReference type="ChEBI" id="CHEBI:15378"/>
        <dbReference type="ChEBI" id="CHEBI:17389"/>
        <dbReference type="ChEBI" id="CHEBI:17815"/>
        <dbReference type="ChEBI" id="CHEBI:28868"/>
        <dbReference type="EC" id="3.1.1.116"/>
    </reaction>
    <physiologicalReaction direction="left-to-right" evidence="13">
        <dbReference type="Rhea" id="RHEA:33276"/>
    </physiologicalReaction>
</comment>
<dbReference type="InterPro" id="IPR052214">
    <property type="entry name" value="DAG_Lipase-Related"/>
</dbReference>
<keyword evidence="3" id="KW-1003">Cell membrane</keyword>
<evidence type="ECO:0000256" key="10">
    <source>
        <dbReference type="ARBA" id="ARBA00022989"/>
    </source>
</evidence>
<dbReference type="Proteomes" id="UP000604046">
    <property type="component" value="Unassembled WGS sequence"/>
</dbReference>
<keyword evidence="9" id="KW-0442">Lipid degradation</keyword>
<gene>
    <name evidence="16" type="primary">DAGLA</name>
    <name evidence="16" type="ORF">SNAT2548_LOCUS24549</name>
</gene>
<dbReference type="InterPro" id="IPR002921">
    <property type="entry name" value="Fungal_lipase-type"/>
</dbReference>
<evidence type="ECO:0000256" key="14">
    <source>
        <dbReference type="ARBA" id="ARBA00026104"/>
    </source>
</evidence>
<evidence type="ECO:0000313" key="17">
    <source>
        <dbReference type="Proteomes" id="UP000604046"/>
    </source>
</evidence>
<evidence type="ECO:0000256" key="12">
    <source>
        <dbReference type="ARBA" id="ARBA00023136"/>
    </source>
</evidence>
<feature type="domain" description="Fungal lipase-type" evidence="15">
    <location>
        <begin position="523"/>
        <end position="655"/>
    </location>
</feature>
<comment type="subcellular location">
    <subcellularLocation>
        <location evidence="2">Cell membrane</location>
        <topology evidence="2">Multi-pass membrane protein</topology>
    </subcellularLocation>
</comment>
<dbReference type="AlphaFoldDB" id="A0A812RQ44"/>
<dbReference type="OrthoDB" id="438440at2759"/>
<dbReference type="CDD" id="cd00519">
    <property type="entry name" value="Lipase_3"/>
    <property type="match status" value="1"/>
</dbReference>
<sequence length="805" mass="87290">MRLGQGDPFVWSNLHQTAADANTAMGQNTTPIQPRQPRSVFDKFQLQRPSASGGVSKAGAYHPELQAMLDDEGIDIKVSNGGNWGDTTDQVLRRLPSLVQSVLSRGGRLSFVLVLAGTNDLLQLPRQAVSASIPGIMARVREICEFASQAAFHPHVGILLLPPLLSRDADRVKLNQGLQSLHQVHLPSEPSKAAAAPGAGLRGLRFLVDLSTVDAALSTDGVHYGQEGYKQFAKRVMQVILPMLKADSAAHQRLVTSVMSGCCRGLKVYNAKYMDHIVKQIPFQMHRLLPACPVAVLNVLQETLDCGKFFTATAALRRWVSCCAPPLRAMSNWLGTAHEQVTNALASAPSLQEAAAKLGINDISQWASAKALELHSKAREQAKELAGAKMKTEFGPEILEMLDALSECTRKISEELRLQNAKFGVSLALPLVALQHNSLDPPTSQGPMLDIAVVTEACHWVDFAMGAYGTTDIQGYDKASVLAAVEQGGPKKGIEVRVAHLPAKGVNMPGHFVALDRTNRVVVLGIRGTTTLSDALTDAVGEATKVPECPGLLAHKAMLASARAVLERTRQALNEALRENPGYGLVVTGHSLGAGTAILCTILLSVAPLESRPRLKCFAFAPPPVVGPLSNKSFSALEIHSFINRADVVPRASLANVFHLGQECMAVDGLELDFLRRFNLMRRDANPEDELEKEAVQKVLSSVKDCQHQRKQKDHESFPPLFVPGQVYWIEWLGQDGSVQDSPTEANAPERMPRIHLTSATEFQSLLLRGGTNALKDHLCGNYKEGLEKYKVHLKANDGCWCVVS</sequence>
<evidence type="ECO:0000256" key="8">
    <source>
        <dbReference type="ARBA" id="ARBA00022837"/>
    </source>
</evidence>
<keyword evidence="11" id="KW-0443">Lipid metabolism</keyword>
<keyword evidence="7" id="KW-0378">Hydrolase</keyword>
<dbReference type="GO" id="GO:0016042">
    <property type="term" value="P:lipid catabolic process"/>
    <property type="evidence" value="ECO:0007669"/>
    <property type="project" value="UniProtKB-KW"/>
</dbReference>
<organism evidence="16 17">
    <name type="scientific">Symbiodinium natans</name>
    <dbReference type="NCBI Taxonomy" id="878477"/>
    <lineage>
        <taxon>Eukaryota</taxon>
        <taxon>Sar</taxon>
        <taxon>Alveolata</taxon>
        <taxon>Dinophyceae</taxon>
        <taxon>Suessiales</taxon>
        <taxon>Symbiodiniaceae</taxon>
        <taxon>Symbiodinium</taxon>
    </lineage>
</organism>
<keyword evidence="5" id="KW-0812">Transmembrane</keyword>
<reference evidence="16" key="1">
    <citation type="submission" date="2021-02" db="EMBL/GenBank/DDBJ databases">
        <authorList>
            <person name="Dougan E. K."/>
            <person name="Rhodes N."/>
            <person name="Thang M."/>
            <person name="Chan C."/>
        </authorList>
    </citation>
    <scope>NUCLEOTIDE SEQUENCE</scope>
</reference>
<evidence type="ECO:0000256" key="1">
    <source>
        <dbReference type="ARBA" id="ARBA00001913"/>
    </source>
</evidence>
<keyword evidence="8" id="KW-0106">Calcium</keyword>
<keyword evidence="6" id="KW-0479">Metal-binding</keyword>
<dbReference type="Gene3D" id="3.40.50.1110">
    <property type="entry name" value="SGNH hydrolase"/>
    <property type="match status" value="1"/>
</dbReference>
<evidence type="ECO:0000256" key="11">
    <source>
        <dbReference type="ARBA" id="ARBA00023098"/>
    </source>
</evidence>
<dbReference type="EMBL" id="CAJNDS010002361">
    <property type="protein sequence ID" value="CAE7449324.1"/>
    <property type="molecule type" value="Genomic_DNA"/>
</dbReference>
<evidence type="ECO:0000256" key="9">
    <source>
        <dbReference type="ARBA" id="ARBA00022963"/>
    </source>
</evidence>
<evidence type="ECO:0000256" key="7">
    <source>
        <dbReference type="ARBA" id="ARBA00022801"/>
    </source>
</evidence>
<evidence type="ECO:0000256" key="4">
    <source>
        <dbReference type="ARBA" id="ARBA00022553"/>
    </source>
</evidence>